<evidence type="ECO:0000313" key="1">
    <source>
        <dbReference type="EMBL" id="CAE6826939.1"/>
    </source>
</evidence>
<reference evidence="1 2" key="1">
    <citation type="submission" date="2021-02" db="EMBL/GenBank/DDBJ databases">
        <authorList>
            <person name="Vanwijnsberghe S."/>
        </authorList>
    </citation>
    <scope>NUCLEOTIDE SEQUENCE [LARGE SCALE GENOMIC DNA]</scope>
    <source>
        <strain evidence="1 2">LMG 31837</strain>
    </source>
</reference>
<sequence length="278" mass="30787">MSIKPWSRMPVEWVTDERIKKFTWPSDGSAGTAALMLFFVFCHFSSERIARARRSAEPVSAGVAPGDANPYSAHLVVTPATGFSAGALALVGVQLPEQVRVQMVAHLTYDELSALTGLSRKLISGGLKLLETRKMVTRYGSARTGDYCLEGLEEGKRWAKLPGQALLSPAKTEFLPLTRFSLRSKHELNALKLHLYYASVRDRTKPYSQSSFETTWNNIGVPERDIPKANSLLLSTGLLSRFGRDTGEDAKQYESNRYYMEGYDSLLARTTPPASTDS</sequence>
<keyword evidence="2" id="KW-1185">Reference proteome</keyword>
<comment type="caution">
    <text evidence="1">The sequence shown here is derived from an EMBL/GenBank/DDBJ whole genome shotgun (WGS) entry which is preliminary data.</text>
</comment>
<protein>
    <submittedName>
        <fullName evidence="1">Uncharacterized protein</fullName>
    </submittedName>
</protein>
<evidence type="ECO:0000313" key="2">
    <source>
        <dbReference type="Proteomes" id="UP000672526"/>
    </source>
</evidence>
<dbReference type="EMBL" id="CAJNBK010000033">
    <property type="protein sequence ID" value="CAE6826939.1"/>
    <property type="molecule type" value="Genomic_DNA"/>
</dbReference>
<name>A0ABN7MY68_9BURK</name>
<gene>
    <name evidence="1" type="ORF">R69888_06383</name>
</gene>
<accession>A0ABN7MY68</accession>
<proteinExistence type="predicted"/>
<dbReference type="Proteomes" id="UP000672526">
    <property type="component" value="Unassembled WGS sequence"/>
</dbReference>
<organism evidence="1 2">
    <name type="scientific">Paraburkholderia haematera</name>
    <dbReference type="NCBI Taxonomy" id="2793077"/>
    <lineage>
        <taxon>Bacteria</taxon>
        <taxon>Pseudomonadati</taxon>
        <taxon>Pseudomonadota</taxon>
        <taxon>Betaproteobacteria</taxon>
        <taxon>Burkholderiales</taxon>
        <taxon>Burkholderiaceae</taxon>
        <taxon>Paraburkholderia</taxon>
    </lineage>
</organism>
<dbReference type="RefSeq" id="WP_211616566.1">
    <property type="nucleotide sequence ID" value="NZ_CAJNBK010000033.1"/>
</dbReference>